<dbReference type="GO" id="GO:0000938">
    <property type="term" value="C:GARP complex"/>
    <property type="evidence" value="ECO:0007669"/>
    <property type="project" value="InterPro"/>
</dbReference>
<evidence type="ECO:0000256" key="6">
    <source>
        <dbReference type="ARBA" id="ARBA00023054"/>
    </source>
</evidence>
<evidence type="ECO:0000256" key="4">
    <source>
        <dbReference type="ARBA" id="ARBA00022927"/>
    </source>
</evidence>
<evidence type="ECO:0000256" key="7">
    <source>
        <dbReference type="SAM" id="Coils"/>
    </source>
</evidence>
<dbReference type="GO" id="GO:0019905">
    <property type="term" value="F:syntaxin binding"/>
    <property type="evidence" value="ECO:0007669"/>
    <property type="project" value="TreeGrafter"/>
</dbReference>
<keyword evidence="3" id="KW-0813">Transport</keyword>
<dbReference type="OrthoDB" id="10259024at2759"/>
<feature type="region of interest" description="Disordered" evidence="8">
    <location>
        <begin position="1203"/>
        <end position="1233"/>
    </location>
</feature>
<comment type="caution">
    <text evidence="10">The sequence shown here is derived from an EMBL/GenBank/DDBJ whole genome shotgun (WGS) entry which is preliminary data.</text>
</comment>
<dbReference type="GO" id="GO:0042147">
    <property type="term" value="P:retrograde transport, endosome to Golgi"/>
    <property type="evidence" value="ECO:0007669"/>
    <property type="project" value="InterPro"/>
</dbReference>
<feature type="region of interest" description="Disordered" evidence="8">
    <location>
        <begin position="621"/>
        <end position="644"/>
    </location>
</feature>
<dbReference type="Proteomes" id="UP000572817">
    <property type="component" value="Unassembled WGS sequence"/>
</dbReference>
<dbReference type="InterPro" id="IPR039745">
    <property type="entry name" value="Vps54"/>
</dbReference>
<feature type="compositionally biased region" description="Basic residues" evidence="8">
    <location>
        <begin position="1"/>
        <end position="11"/>
    </location>
</feature>
<organism evidence="10 11">
    <name type="scientific">Botryosphaeria dothidea</name>
    <dbReference type="NCBI Taxonomy" id="55169"/>
    <lineage>
        <taxon>Eukaryota</taxon>
        <taxon>Fungi</taxon>
        <taxon>Dikarya</taxon>
        <taxon>Ascomycota</taxon>
        <taxon>Pezizomycotina</taxon>
        <taxon>Dothideomycetes</taxon>
        <taxon>Dothideomycetes incertae sedis</taxon>
        <taxon>Botryosphaeriales</taxon>
        <taxon>Botryosphaeriaceae</taxon>
        <taxon>Botryosphaeria</taxon>
    </lineage>
</organism>
<accession>A0A8H4J5A6</accession>
<dbReference type="PANTHER" id="PTHR12965:SF0">
    <property type="entry name" value="VACUOLAR PROTEIN SORTING-ASSOCIATED PROTEIN 54"/>
    <property type="match status" value="1"/>
</dbReference>
<keyword evidence="4" id="KW-0653">Protein transport</keyword>
<dbReference type="GO" id="GO:0005829">
    <property type="term" value="C:cytosol"/>
    <property type="evidence" value="ECO:0007669"/>
    <property type="project" value="GOC"/>
</dbReference>
<evidence type="ECO:0000256" key="8">
    <source>
        <dbReference type="SAM" id="MobiDB-lite"/>
    </source>
</evidence>
<evidence type="ECO:0000313" key="10">
    <source>
        <dbReference type="EMBL" id="KAF4313535.1"/>
    </source>
</evidence>
<reference evidence="10" key="1">
    <citation type="submission" date="2020-04" db="EMBL/GenBank/DDBJ databases">
        <title>Genome Assembly and Annotation of Botryosphaeria dothidea sdau 11-99, a Latent Pathogen of Apple Fruit Ring Rot in China.</title>
        <authorList>
            <person name="Yu C."/>
            <person name="Diao Y."/>
            <person name="Lu Q."/>
            <person name="Zhao J."/>
            <person name="Cui S."/>
            <person name="Peng C."/>
            <person name="He B."/>
            <person name="Liu H."/>
        </authorList>
    </citation>
    <scope>NUCLEOTIDE SEQUENCE [LARGE SCALE GENOMIC DNA]</scope>
    <source>
        <strain evidence="10">Sdau11-99</strain>
    </source>
</reference>
<feature type="domain" description="Vacuolar protein sorting-associated protein 54 C-terminal" evidence="9">
    <location>
        <begin position="1482"/>
        <end position="1611"/>
    </location>
</feature>
<comment type="subcellular location">
    <subcellularLocation>
        <location evidence="1">Golgi apparatus</location>
        <location evidence="1">trans-Golgi network</location>
    </subcellularLocation>
</comment>
<dbReference type="InterPro" id="IPR012501">
    <property type="entry name" value="Vps54_C"/>
</dbReference>
<keyword evidence="11" id="KW-1185">Reference proteome</keyword>
<dbReference type="Pfam" id="PF07928">
    <property type="entry name" value="Vps54"/>
    <property type="match status" value="1"/>
</dbReference>
<evidence type="ECO:0000256" key="3">
    <source>
        <dbReference type="ARBA" id="ARBA00022448"/>
    </source>
</evidence>
<evidence type="ECO:0000256" key="1">
    <source>
        <dbReference type="ARBA" id="ARBA00004601"/>
    </source>
</evidence>
<dbReference type="PANTHER" id="PTHR12965">
    <property type="entry name" value="VACUOLAR PROTEIN SORTING 54"/>
    <property type="match status" value="1"/>
</dbReference>
<proteinExistence type="inferred from homology"/>
<evidence type="ECO:0000256" key="2">
    <source>
        <dbReference type="ARBA" id="ARBA00009150"/>
    </source>
</evidence>
<evidence type="ECO:0000256" key="5">
    <source>
        <dbReference type="ARBA" id="ARBA00023034"/>
    </source>
</evidence>
<dbReference type="Gene3D" id="3.80.10.10">
    <property type="entry name" value="Ribonuclease Inhibitor"/>
    <property type="match status" value="1"/>
</dbReference>
<feature type="coiled-coil region" evidence="7">
    <location>
        <begin position="972"/>
        <end position="999"/>
    </location>
</feature>
<keyword evidence="5" id="KW-0333">Golgi apparatus</keyword>
<feature type="region of interest" description="Disordered" evidence="8">
    <location>
        <begin position="903"/>
        <end position="929"/>
    </location>
</feature>
<feature type="region of interest" description="Disordered" evidence="8">
    <location>
        <begin position="1"/>
        <end position="34"/>
    </location>
</feature>
<feature type="region of interest" description="Disordered" evidence="8">
    <location>
        <begin position="522"/>
        <end position="552"/>
    </location>
</feature>
<name>A0A8H4J5A6_9PEZI</name>
<dbReference type="EMBL" id="WWBZ02000001">
    <property type="protein sequence ID" value="KAF4313535.1"/>
    <property type="molecule type" value="Genomic_DNA"/>
</dbReference>
<protein>
    <submittedName>
        <fullName evidence="10">Vps54-like protein</fullName>
    </submittedName>
</protein>
<feature type="compositionally biased region" description="Basic residues" evidence="8">
    <location>
        <begin position="19"/>
        <end position="34"/>
    </location>
</feature>
<evidence type="ECO:0000259" key="9">
    <source>
        <dbReference type="Pfam" id="PF07928"/>
    </source>
</evidence>
<evidence type="ECO:0000313" key="11">
    <source>
        <dbReference type="Proteomes" id="UP000572817"/>
    </source>
</evidence>
<gene>
    <name evidence="10" type="ORF">GTA08_BOTSDO01402</name>
</gene>
<dbReference type="SUPFAM" id="SSF52047">
    <property type="entry name" value="RNI-like"/>
    <property type="match status" value="1"/>
</dbReference>
<keyword evidence="6 7" id="KW-0175">Coiled coil</keyword>
<feature type="compositionally biased region" description="Low complexity" evidence="8">
    <location>
        <begin position="1215"/>
        <end position="1231"/>
    </location>
</feature>
<sequence length="1744" mass="194611">MGFLKHLRSRSNLKDKSKNHGHAQAHVYTSHHHPPPLYRGRDCTEQLPDKILRRIFEFVCPHTADDSYETSEKSMIGDGCMLCDLRDLASCAQVRRSWYGVAQGLLYKCVRIDAVHYCELEEILAQNRRRKSRHETTDVPTARLQLFARTVRANQYLAETVELLKLPYMTRETSKADLARTVSVLPHLRYVDLPDGFFTGDPGSHTLRQELQARCSNIRKMKYDAGSEQLFEMLLQGYWQRIEVLELTRLRIEPVTLRRIIACLPSLANLKISESPWLNDTLFESAPNVVEFPALERLTLDEMPGITTTGLCMYLSHRENSTRLAYLSLTTTGVTVDELHSVLTAAPYLKELAISATVSTSLPMQARPPLRSLMLRTLYFEIKSASNAFQGLQPPHSSYYAYLITSLLTNSLPSLKDLYVRDQDFAETLTLAPPMPSFATDGGSGTRGLTQPLNIYTKGLDELDWIFSTFQPPEEPGRRGSFSGGRPLSAYDASKGLGPQWGGDNRKSVVVGNGFGGFLAVPTDLPERPRSAGSWTKGNAGGQHKGHSRAGSYSFKRASRADLWPRKRQRHDEVVFDSFKNTHVESKHLYECKFHQYFSTPIPGMILQLQMMLTTETAVQSWQSGGSSGMRREPSPAPPSDPLRSLCLRPPRIPLSRSDNAIAAYLPSEVHRELRIALFAPLQPPSIPFPPAGLEPKAQFQPKRTLSVSPSRLDCKLNTFHWGDLGHLVAKAYWSAISTLLQPPIVRTGLLPYTSAPSAVKTPSTRDIPPVTLTNIPHVEPSAFKSYLSQVGSLYDAFQRAKADSDNVAAQLFRRDSKKDEFTEILERRLRDQQPGRRPSSRQESVASLSPVDSPQPRRRSSGGISKRNPTAVTPLSTIPDVYFQEDFHLENPRIFDVVSERSEVIQQPQGADGSKDANGSVEAPAPPKRKALATNAILQEKLSWYMDTVEIHLISSISTASTSFFAALGSLRELQSQAADSVSRIQALREDLNRLDREMAIGGLKIVGMKRRRENLRKLSGAVDQLRAVVDGVAHCEDLIEDGKLEDALDRLDMLELLVSGDLVLTGSNDQDWLPTYLPGNLIDLRQLKALDGFSDGMMQLRARIGKGYESRFLEALMGDLRKHIKSVPNRDTLQRWASASLRTRGDNRPPTALPAYHKMEEGFRSNMLAILNGLSRSNHTPVAAAAYREAVTREMKVLIRQHLPSSTDDDAESTISSSTRASSRTSQQEKSSILARNLRSLEWEDAEQLFVNIYTNVGEALRRLSTQTKVLLDVSSGTAISPGIRSPPKSPNIATMDGYLNKPVPDVSGLNSHLQEELMQSLDMSSLLGQAVDASQNQITKILKVRGDQSVRLPLQRFLRYFLINRLFADECEAVSGRSGAALKGVVDSQIKQFVTAMGQMENQRLRQTMDADKWEAKDFGEHENEVLARILQSMNSDSAEWTKSRMIWEDLPTTPPNEANGTNGEANGATKARNAVIDEEKYVLVNCAMFALDGIDRFENLIAVIPSITPEVAVTLLDYLRTFQSRACQLILGAGAKESAGLKSITTKHLSLASQALNFIITLIPYLREFIRRHSSNASLAEFDKMRRLYQDQQTNIHDKLIEIMTQRLHIHVNSMKKIDFDAAAEQQVSPHMETLTKETNTFHRTLSRHLPEPSVRSIITPVFASYKEQWGKAFRETLVRTGAGKARLLRDAELFESKLSKIDGFADIGTYVTDIVKQKVVEAGAKTDSTSSRSSAETGK</sequence>
<dbReference type="InterPro" id="IPR032675">
    <property type="entry name" value="LRR_dom_sf"/>
</dbReference>
<dbReference type="Gene3D" id="1.20.1280.50">
    <property type="match status" value="1"/>
</dbReference>
<comment type="similarity">
    <text evidence="2">Belongs to the VPS54 family.</text>
</comment>
<feature type="region of interest" description="Disordered" evidence="8">
    <location>
        <begin position="828"/>
        <end position="873"/>
    </location>
</feature>
<dbReference type="GO" id="GO:0006896">
    <property type="term" value="P:Golgi to vacuole transport"/>
    <property type="evidence" value="ECO:0007669"/>
    <property type="project" value="TreeGrafter"/>
</dbReference>
<feature type="compositionally biased region" description="Polar residues" evidence="8">
    <location>
        <begin position="842"/>
        <end position="853"/>
    </location>
</feature>
<dbReference type="GO" id="GO:0015031">
    <property type="term" value="P:protein transport"/>
    <property type="evidence" value="ECO:0007669"/>
    <property type="project" value="UniProtKB-KW"/>
</dbReference>